<evidence type="ECO:0000313" key="5">
    <source>
        <dbReference type="Proteomes" id="UP000218263"/>
    </source>
</evidence>
<reference evidence="4 5" key="1">
    <citation type="submission" date="2015-12" db="EMBL/GenBank/DDBJ databases">
        <title>Genome sequence of Mucilaginibacter gotjawali.</title>
        <authorList>
            <person name="Lee J.S."/>
            <person name="Lee K.C."/>
            <person name="Kim K.K."/>
            <person name="Lee B.W."/>
        </authorList>
    </citation>
    <scope>NUCLEOTIDE SEQUENCE [LARGE SCALE GENOMIC DNA]</scope>
    <source>
        <strain evidence="4 5">SA3-7</strain>
    </source>
</reference>
<dbReference type="KEGG" id="mgot:MgSA37_02147"/>
<proteinExistence type="predicted"/>
<dbReference type="EMBL" id="AP017313">
    <property type="protein sequence ID" value="BAU53976.1"/>
    <property type="molecule type" value="Genomic_DNA"/>
</dbReference>
<dbReference type="GO" id="GO:0016747">
    <property type="term" value="F:acyltransferase activity, transferring groups other than amino-acyl groups"/>
    <property type="evidence" value="ECO:0007669"/>
    <property type="project" value="InterPro"/>
</dbReference>
<dbReference type="Proteomes" id="UP000218263">
    <property type="component" value="Chromosome"/>
</dbReference>
<feature type="domain" description="N-acetyltransferase" evidence="3">
    <location>
        <begin position="6"/>
        <end position="164"/>
    </location>
</feature>
<keyword evidence="5" id="KW-1185">Reference proteome</keyword>
<accession>A0A0X8X1A6</accession>
<dbReference type="Pfam" id="PF13420">
    <property type="entry name" value="Acetyltransf_4"/>
    <property type="match status" value="1"/>
</dbReference>
<dbReference type="SUPFAM" id="SSF55729">
    <property type="entry name" value="Acyl-CoA N-acyltransferases (Nat)"/>
    <property type="match status" value="1"/>
</dbReference>
<dbReference type="PANTHER" id="PTHR43072:SF23">
    <property type="entry name" value="UPF0039 PROTEIN C11D3.02C"/>
    <property type="match status" value="1"/>
</dbReference>
<dbReference type="Gene3D" id="3.40.630.30">
    <property type="match status" value="1"/>
</dbReference>
<evidence type="ECO:0000256" key="2">
    <source>
        <dbReference type="ARBA" id="ARBA00023315"/>
    </source>
</evidence>
<protein>
    <submittedName>
        <fullName evidence="4">N-acyltransferase YncA</fullName>
        <ecNumber evidence="4">2.3.1.-</ecNumber>
    </submittedName>
</protein>
<dbReference type="OrthoDB" id="9799096at2"/>
<dbReference type="CDD" id="cd04301">
    <property type="entry name" value="NAT_SF"/>
    <property type="match status" value="1"/>
</dbReference>
<dbReference type="PROSITE" id="PS51186">
    <property type="entry name" value="GNAT"/>
    <property type="match status" value="1"/>
</dbReference>
<organism evidence="4 5">
    <name type="scientific">Mucilaginibacter gotjawali</name>
    <dbReference type="NCBI Taxonomy" id="1550579"/>
    <lineage>
        <taxon>Bacteria</taxon>
        <taxon>Pseudomonadati</taxon>
        <taxon>Bacteroidota</taxon>
        <taxon>Sphingobacteriia</taxon>
        <taxon>Sphingobacteriales</taxon>
        <taxon>Sphingobacteriaceae</taxon>
        <taxon>Mucilaginibacter</taxon>
    </lineage>
</organism>
<keyword evidence="2 4" id="KW-0012">Acyltransferase</keyword>
<dbReference type="EC" id="2.3.1.-" evidence="4"/>
<sequence>MTMEKVILLDAREEDLEAILAIYNDVIINTTAVYSEKPHSLQMRKEWYHERVNNNFPVYVAEVAGKIAGFSSFGHFRAWPCYRYTVEVSVYVDRSFRGKGISKILSLALIDRAKAMNIHAVIAGISADNWISIQLHQSLGFKEVANFKEVGYKFGRWLDLKFFELLIDNNPGPIF</sequence>
<gene>
    <name evidence="4" type="primary">yncA</name>
    <name evidence="4" type="ORF">MgSA37_02147</name>
</gene>
<evidence type="ECO:0000259" key="3">
    <source>
        <dbReference type="PROSITE" id="PS51186"/>
    </source>
</evidence>
<dbReference type="InterPro" id="IPR000182">
    <property type="entry name" value="GNAT_dom"/>
</dbReference>
<evidence type="ECO:0000256" key="1">
    <source>
        <dbReference type="ARBA" id="ARBA00022679"/>
    </source>
</evidence>
<dbReference type="PANTHER" id="PTHR43072">
    <property type="entry name" value="N-ACETYLTRANSFERASE"/>
    <property type="match status" value="1"/>
</dbReference>
<dbReference type="InterPro" id="IPR016181">
    <property type="entry name" value="Acyl_CoA_acyltransferase"/>
</dbReference>
<evidence type="ECO:0000313" key="4">
    <source>
        <dbReference type="EMBL" id="BAU53976.1"/>
    </source>
</evidence>
<name>A0A0X8X1A6_9SPHI</name>
<dbReference type="AlphaFoldDB" id="A0A0X8X1A6"/>
<keyword evidence="1 4" id="KW-0808">Transferase</keyword>